<proteinExistence type="predicted"/>
<organism evidence="1 2">
    <name type="scientific">Panagrolaimus sp. PS1159</name>
    <dbReference type="NCBI Taxonomy" id="55785"/>
    <lineage>
        <taxon>Eukaryota</taxon>
        <taxon>Metazoa</taxon>
        <taxon>Ecdysozoa</taxon>
        <taxon>Nematoda</taxon>
        <taxon>Chromadorea</taxon>
        <taxon>Rhabditida</taxon>
        <taxon>Tylenchina</taxon>
        <taxon>Panagrolaimomorpha</taxon>
        <taxon>Panagrolaimoidea</taxon>
        <taxon>Panagrolaimidae</taxon>
        <taxon>Panagrolaimus</taxon>
    </lineage>
</organism>
<dbReference type="Proteomes" id="UP000887580">
    <property type="component" value="Unplaced"/>
</dbReference>
<evidence type="ECO:0000313" key="2">
    <source>
        <dbReference type="WBParaSite" id="PS1159_v2.g19958.t1"/>
    </source>
</evidence>
<reference evidence="2" key="1">
    <citation type="submission" date="2022-11" db="UniProtKB">
        <authorList>
            <consortium name="WormBaseParasite"/>
        </authorList>
    </citation>
    <scope>IDENTIFICATION</scope>
</reference>
<protein>
    <submittedName>
        <fullName evidence="2">KxDL domain-containing protein</fullName>
    </submittedName>
</protein>
<dbReference type="WBParaSite" id="PS1159_v2.g19958.t1">
    <property type="protein sequence ID" value="PS1159_v2.g19958.t1"/>
    <property type="gene ID" value="PS1159_v2.g19958"/>
</dbReference>
<name>A0AC35FQL6_9BILA</name>
<evidence type="ECO:0000313" key="1">
    <source>
        <dbReference type="Proteomes" id="UP000887580"/>
    </source>
</evidence>
<accession>A0AC35FQL6</accession>
<sequence>MSSFQRNDSKTSSTTDGGSPVKEENFVDAVLSQVDEDNINDIIKIQKKSLERFEKTNEMLVNCVALSEKRLEKAKGEFMANKDLLITAKNDLEIIFRKIRNMKQLLAQKYPDVYEKIANEHKLPSEEDDN</sequence>